<dbReference type="AlphaFoldDB" id="A0AAV3QF48"/>
<evidence type="ECO:0000313" key="3">
    <source>
        <dbReference type="Proteomes" id="UP001454036"/>
    </source>
</evidence>
<evidence type="ECO:0000256" key="1">
    <source>
        <dbReference type="SAM" id="MobiDB-lite"/>
    </source>
</evidence>
<sequence>MHVDVRLTSSDSWNSVDEQQGDNNEEVEHGFDDDGDVEAVMSRRRKARGKAKINDNITRVGNKRVPKNIPDVPTDDVSLNTD</sequence>
<accession>A0AAV3QF48</accession>
<keyword evidence="3" id="KW-1185">Reference proteome</keyword>
<evidence type="ECO:0000313" key="2">
    <source>
        <dbReference type="EMBL" id="GAA0162712.1"/>
    </source>
</evidence>
<protein>
    <submittedName>
        <fullName evidence="2">Uncharacterized protein</fullName>
    </submittedName>
</protein>
<feature type="region of interest" description="Disordered" evidence="1">
    <location>
        <begin position="1"/>
        <end position="35"/>
    </location>
</feature>
<organism evidence="2 3">
    <name type="scientific">Lithospermum erythrorhizon</name>
    <name type="common">Purple gromwell</name>
    <name type="synonym">Lithospermum officinale var. erythrorhizon</name>
    <dbReference type="NCBI Taxonomy" id="34254"/>
    <lineage>
        <taxon>Eukaryota</taxon>
        <taxon>Viridiplantae</taxon>
        <taxon>Streptophyta</taxon>
        <taxon>Embryophyta</taxon>
        <taxon>Tracheophyta</taxon>
        <taxon>Spermatophyta</taxon>
        <taxon>Magnoliopsida</taxon>
        <taxon>eudicotyledons</taxon>
        <taxon>Gunneridae</taxon>
        <taxon>Pentapetalae</taxon>
        <taxon>asterids</taxon>
        <taxon>lamiids</taxon>
        <taxon>Boraginales</taxon>
        <taxon>Boraginaceae</taxon>
        <taxon>Boraginoideae</taxon>
        <taxon>Lithospermeae</taxon>
        <taxon>Lithospermum</taxon>
    </lineage>
</organism>
<gene>
    <name evidence="2" type="ORF">LIER_18744</name>
</gene>
<feature type="compositionally biased region" description="Polar residues" evidence="1">
    <location>
        <begin position="7"/>
        <end position="18"/>
    </location>
</feature>
<dbReference type="Proteomes" id="UP001454036">
    <property type="component" value="Unassembled WGS sequence"/>
</dbReference>
<reference evidence="2 3" key="1">
    <citation type="submission" date="2024-01" db="EMBL/GenBank/DDBJ databases">
        <title>The complete chloroplast genome sequence of Lithospermum erythrorhizon: insights into the phylogenetic relationship among Boraginaceae species and the maternal lineages of purple gromwells.</title>
        <authorList>
            <person name="Okada T."/>
            <person name="Watanabe K."/>
        </authorList>
    </citation>
    <scope>NUCLEOTIDE SEQUENCE [LARGE SCALE GENOMIC DNA]</scope>
</reference>
<dbReference type="EMBL" id="BAABME010004533">
    <property type="protein sequence ID" value="GAA0162712.1"/>
    <property type="molecule type" value="Genomic_DNA"/>
</dbReference>
<feature type="region of interest" description="Disordered" evidence="1">
    <location>
        <begin position="62"/>
        <end position="82"/>
    </location>
</feature>
<name>A0AAV3QF48_LITER</name>
<proteinExistence type="predicted"/>
<comment type="caution">
    <text evidence="2">The sequence shown here is derived from an EMBL/GenBank/DDBJ whole genome shotgun (WGS) entry which is preliminary data.</text>
</comment>